<organism evidence="4 5">
    <name type="scientific">Iris pallida</name>
    <name type="common">Sweet iris</name>
    <dbReference type="NCBI Taxonomy" id="29817"/>
    <lineage>
        <taxon>Eukaryota</taxon>
        <taxon>Viridiplantae</taxon>
        <taxon>Streptophyta</taxon>
        <taxon>Embryophyta</taxon>
        <taxon>Tracheophyta</taxon>
        <taxon>Spermatophyta</taxon>
        <taxon>Magnoliopsida</taxon>
        <taxon>Liliopsida</taxon>
        <taxon>Asparagales</taxon>
        <taxon>Iridaceae</taxon>
        <taxon>Iridoideae</taxon>
        <taxon>Irideae</taxon>
        <taxon>Iris</taxon>
    </lineage>
</organism>
<feature type="compositionally biased region" description="Low complexity" evidence="3">
    <location>
        <begin position="10"/>
        <end position="20"/>
    </location>
</feature>
<protein>
    <submittedName>
        <fullName evidence="4">Pentatricopeptide repeat-containing protein, chloroplastic</fullName>
    </submittedName>
</protein>
<gene>
    <name evidence="4" type="ORF">M6B38_261285</name>
</gene>
<dbReference type="Gene3D" id="1.25.40.10">
    <property type="entry name" value="Tetratricopeptide repeat domain"/>
    <property type="match status" value="2"/>
</dbReference>
<evidence type="ECO:0000313" key="5">
    <source>
        <dbReference type="Proteomes" id="UP001140949"/>
    </source>
</evidence>
<dbReference type="PROSITE" id="PS51375">
    <property type="entry name" value="PPR"/>
    <property type="match status" value="4"/>
</dbReference>
<dbReference type="EMBL" id="JANAVB010002395">
    <property type="protein sequence ID" value="KAJ6851254.1"/>
    <property type="molecule type" value="Genomic_DNA"/>
</dbReference>
<name>A0AAX6IEN6_IRIPA</name>
<comment type="caution">
    <text evidence="4">The sequence shown here is derived from an EMBL/GenBank/DDBJ whole genome shotgun (WGS) entry which is preliminary data.</text>
</comment>
<reference evidence="4" key="2">
    <citation type="submission" date="2023-04" db="EMBL/GenBank/DDBJ databases">
        <authorList>
            <person name="Bruccoleri R.E."/>
            <person name="Oakeley E.J."/>
            <person name="Faust A.-M."/>
            <person name="Dessus-Babus S."/>
            <person name="Altorfer M."/>
            <person name="Burckhardt D."/>
            <person name="Oertli M."/>
            <person name="Naumann U."/>
            <person name="Petersen F."/>
            <person name="Wong J."/>
        </authorList>
    </citation>
    <scope>NUCLEOTIDE SEQUENCE</scope>
    <source>
        <strain evidence="4">GSM-AAB239-AS_SAM_17_03QT</strain>
        <tissue evidence="4">Leaf</tissue>
    </source>
</reference>
<keyword evidence="5" id="KW-1185">Reference proteome</keyword>
<dbReference type="InterPro" id="IPR011990">
    <property type="entry name" value="TPR-like_helical_dom_sf"/>
</dbReference>
<dbReference type="PANTHER" id="PTHR47493">
    <property type="entry name" value="OS08G0520200 PROTEIN"/>
    <property type="match status" value="1"/>
</dbReference>
<dbReference type="InterPro" id="IPR002885">
    <property type="entry name" value="PPR_rpt"/>
</dbReference>
<sequence>MPLSLAISLSPFPKPLFSKPSSPPPSNLSISNSIPSSSSSSSSSSSHRVWTRQQQQHDHKTLLVETFHYNNSLRSLIDDLSRKGSDPVCLLERDGDWTRDQLWAALVFLFEHGRTQQALQVFDCWKDKERSRITDANYSRIIRLLCERNLMKEAATTVDDMERHGLSPSFVIYNDIIHGFAREKEFDKSRATLDKMVENGLLPTPETYNGLIRAYGNYGLYDEMSKCVKKMESEGCFPNEVTYNVLIGELARAGLFERMERVYRTLLSKKMNLQPHTLVTMLEAYADLGILDKMEKVYRKVLNSKAFMKESLSRKLAMVYIENCRFARLEEFGNELGAKLGRTDLVWCILLLSSACLSSRKGIESLVVEMEAAKVEFNINFTNVLGLFYLKFKDFKALDYVFSRIGTHNSKPDMVTFGILFDACKIGYSGTWVIEVWRQNGYLESLVEMNTDPLVLAAFGKGYFIKNCEKLYSSLHYEAKEKKPWSYGDLINLVFGNK</sequence>
<feature type="region of interest" description="Disordered" evidence="3">
    <location>
        <begin position="10"/>
        <end position="51"/>
    </location>
</feature>
<feature type="repeat" description="PPR" evidence="2">
    <location>
        <begin position="239"/>
        <end position="273"/>
    </location>
</feature>
<dbReference type="Pfam" id="PF01535">
    <property type="entry name" value="PPR"/>
    <property type="match status" value="2"/>
</dbReference>
<accession>A0AAX6IEN6</accession>
<evidence type="ECO:0000313" key="4">
    <source>
        <dbReference type="EMBL" id="KAJ6851254.1"/>
    </source>
</evidence>
<proteinExistence type="predicted"/>
<dbReference type="PANTHER" id="PTHR47493:SF3">
    <property type="entry name" value="PENTACOTRIPEPTIDE-REPEAT REGION OF PRORP DOMAIN-CONTAINING PROTEIN"/>
    <property type="match status" value="1"/>
</dbReference>
<feature type="repeat" description="PPR" evidence="2">
    <location>
        <begin position="134"/>
        <end position="168"/>
    </location>
</feature>
<dbReference type="AlphaFoldDB" id="A0AAX6IEN6"/>
<feature type="compositionally biased region" description="Low complexity" evidence="3">
    <location>
        <begin position="27"/>
        <end position="46"/>
    </location>
</feature>
<evidence type="ECO:0000256" key="3">
    <source>
        <dbReference type="SAM" id="MobiDB-lite"/>
    </source>
</evidence>
<evidence type="ECO:0000256" key="2">
    <source>
        <dbReference type="PROSITE-ProRule" id="PRU00708"/>
    </source>
</evidence>
<dbReference type="Proteomes" id="UP001140949">
    <property type="component" value="Unassembled WGS sequence"/>
</dbReference>
<feature type="repeat" description="PPR" evidence="2">
    <location>
        <begin position="169"/>
        <end position="203"/>
    </location>
</feature>
<keyword evidence="1" id="KW-0677">Repeat</keyword>
<dbReference type="Pfam" id="PF13041">
    <property type="entry name" value="PPR_2"/>
    <property type="match status" value="1"/>
</dbReference>
<feature type="repeat" description="PPR" evidence="2">
    <location>
        <begin position="204"/>
        <end position="238"/>
    </location>
</feature>
<reference evidence="4" key="1">
    <citation type="journal article" date="2023" name="GigaByte">
        <title>Genome assembly of the bearded iris, Iris pallida Lam.</title>
        <authorList>
            <person name="Bruccoleri R.E."/>
            <person name="Oakeley E.J."/>
            <person name="Faust A.M.E."/>
            <person name="Altorfer M."/>
            <person name="Dessus-Babus S."/>
            <person name="Burckhardt D."/>
            <person name="Oertli M."/>
            <person name="Naumann U."/>
            <person name="Petersen F."/>
            <person name="Wong J."/>
        </authorList>
    </citation>
    <scope>NUCLEOTIDE SEQUENCE</scope>
    <source>
        <strain evidence="4">GSM-AAB239-AS_SAM_17_03QT</strain>
    </source>
</reference>
<evidence type="ECO:0000256" key="1">
    <source>
        <dbReference type="ARBA" id="ARBA00022737"/>
    </source>
</evidence>
<dbReference type="NCBIfam" id="TIGR00756">
    <property type="entry name" value="PPR"/>
    <property type="match status" value="3"/>
</dbReference>